<dbReference type="EMBL" id="JABEQB010000008">
    <property type="protein sequence ID" value="NNG66451.1"/>
    <property type="molecule type" value="Genomic_DNA"/>
</dbReference>
<name>A0A7Y2L8N6_9THEO</name>
<sequence length="231" mass="26791">MKEERIIKKERTANKDLEKNRISQLTKKQKQFLQNIINFYNDNGRMPTIPEIMQITSMSQSNVYRNIRELLKKGYLAGTIKTLKILYTPEGNPFSTLQQFIRLPLIRLSILGIRVDDYIILDKKIIETNSEITVFDKLFLMRSGDDALKNIGITEKTLLVVFQKDIKDLKEGDIVALKYEGKLISRIYKQKEYSFYPLSALYAVIPLNEKVEVLGKVVASINTVENISEFY</sequence>
<dbReference type="InterPro" id="IPR036390">
    <property type="entry name" value="WH_DNA-bd_sf"/>
</dbReference>
<dbReference type="SUPFAM" id="SSF51306">
    <property type="entry name" value="LexA/Signal peptidase"/>
    <property type="match status" value="1"/>
</dbReference>
<dbReference type="Proteomes" id="UP000529861">
    <property type="component" value="Unassembled WGS sequence"/>
</dbReference>
<dbReference type="GO" id="GO:0004252">
    <property type="term" value="F:serine-type endopeptidase activity"/>
    <property type="evidence" value="ECO:0007669"/>
    <property type="project" value="InterPro"/>
</dbReference>
<dbReference type="InterPro" id="IPR036286">
    <property type="entry name" value="LexA/Signal_pep-like_sf"/>
</dbReference>
<dbReference type="Pfam" id="PF01726">
    <property type="entry name" value="LexA_DNA_bind"/>
    <property type="match status" value="1"/>
</dbReference>
<dbReference type="InterPro" id="IPR006199">
    <property type="entry name" value="LexA_DNA-bd_dom"/>
</dbReference>
<dbReference type="SUPFAM" id="SSF46785">
    <property type="entry name" value="Winged helix' DNA-binding domain"/>
    <property type="match status" value="1"/>
</dbReference>
<dbReference type="Gene3D" id="2.10.109.10">
    <property type="entry name" value="Umud Fragment, subunit A"/>
    <property type="match status" value="1"/>
</dbReference>
<proteinExistence type="predicted"/>
<evidence type="ECO:0000313" key="2">
    <source>
        <dbReference type="EMBL" id="NNG66451.1"/>
    </source>
</evidence>
<dbReference type="Gene3D" id="1.10.10.10">
    <property type="entry name" value="Winged helix-like DNA-binding domain superfamily/Winged helix DNA-binding domain"/>
    <property type="match status" value="1"/>
</dbReference>
<reference evidence="2 3" key="1">
    <citation type="submission" date="2020-04" db="EMBL/GenBank/DDBJ databases">
        <title>Draft genome sequence of Caldanaerobacter sunterraneus. strain 1523vc isolated from Griffin hot spring, Kamchatka, Russia.</title>
        <authorList>
            <person name="Toshchakov S.V."/>
            <person name="Podosokorskaya O.A."/>
            <person name="Kublanov I.V."/>
            <person name="Korzhenkov A."/>
            <person name="Patrushev M.V."/>
        </authorList>
    </citation>
    <scope>NUCLEOTIDE SEQUENCE [LARGE SCALE GENOMIC DNA]</scope>
    <source>
        <strain evidence="2 3">1523vc</strain>
    </source>
</reference>
<dbReference type="AlphaFoldDB" id="A0A7Y2L8N6"/>
<evidence type="ECO:0000313" key="3">
    <source>
        <dbReference type="Proteomes" id="UP000529861"/>
    </source>
</evidence>
<comment type="caution">
    <text evidence="2">The sequence shown here is derived from an EMBL/GenBank/DDBJ whole genome shotgun (WGS) entry which is preliminary data.</text>
</comment>
<organism evidence="2 3">
    <name type="scientific">Caldanaerobacter subterraneus</name>
    <dbReference type="NCBI Taxonomy" id="911092"/>
    <lineage>
        <taxon>Bacteria</taxon>
        <taxon>Bacillati</taxon>
        <taxon>Bacillota</taxon>
        <taxon>Clostridia</taxon>
        <taxon>Thermoanaerobacterales</taxon>
        <taxon>Thermoanaerobacteraceae</taxon>
        <taxon>Caldanaerobacter</taxon>
    </lineage>
</organism>
<gene>
    <name evidence="2" type="ORF">HKI81_04250</name>
</gene>
<protein>
    <submittedName>
        <fullName evidence="2">Peptidase S24/S26A/S26B</fullName>
    </submittedName>
</protein>
<dbReference type="InterPro" id="IPR036388">
    <property type="entry name" value="WH-like_DNA-bd_sf"/>
</dbReference>
<feature type="domain" description="LexA repressor DNA-binding" evidence="1">
    <location>
        <begin position="23"/>
        <end position="76"/>
    </location>
</feature>
<dbReference type="GO" id="GO:0006508">
    <property type="term" value="P:proteolysis"/>
    <property type="evidence" value="ECO:0007669"/>
    <property type="project" value="InterPro"/>
</dbReference>
<accession>A0A7Y2L8N6</accession>
<evidence type="ECO:0000259" key="1">
    <source>
        <dbReference type="Pfam" id="PF01726"/>
    </source>
</evidence>